<comment type="caution">
    <text evidence="2">The sequence shown here is derived from an EMBL/GenBank/DDBJ whole genome shotgun (WGS) entry which is preliminary data.</text>
</comment>
<dbReference type="GO" id="GO:0008218">
    <property type="term" value="P:bioluminescence"/>
    <property type="evidence" value="ECO:0007669"/>
    <property type="project" value="InterPro"/>
</dbReference>
<dbReference type="GO" id="GO:0003995">
    <property type="term" value="F:acyl-CoA dehydrogenase activity"/>
    <property type="evidence" value="ECO:0007669"/>
    <property type="project" value="InterPro"/>
</dbReference>
<keyword evidence="3" id="KW-1185">Reference proteome</keyword>
<accession>A0A951MAT6</accession>
<dbReference type="AlphaFoldDB" id="A0A951MAT6"/>
<organism evidence="2 3">
    <name type="scientific">Arthrospiribacter ruber</name>
    <dbReference type="NCBI Taxonomy" id="2487934"/>
    <lineage>
        <taxon>Bacteria</taxon>
        <taxon>Pseudomonadati</taxon>
        <taxon>Bacteroidota</taxon>
        <taxon>Cytophagia</taxon>
        <taxon>Cytophagales</taxon>
        <taxon>Cyclobacteriaceae</taxon>
        <taxon>Arthrospiribacter</taxon>
    </lineage>
</organism>
<gene>
    <name evidence="2" type="ORF">EGN73_01625</name>
</gene>
<reference evidence="2 3" key="1">
    <citation type="journal article" date="2020" name="Syst. Appl. Microbiol.">
        <title>Arthrospiribacter ruber gen. nov., sp. nov., a novel bacterium isolated from Arthrospira cultures.</title>
        <authorList>
            <person name="Waleron M."/>
            <person name="Misztak A."/>
            <person name="Waleron M.M."/>
            <person name="Furmaniak M."/>
            <person name="Mrozik A."/>
            <person name="Waleron K."/>
        </authorList>
    </citation>
    <scope>NUCLEOTIDE SEQUENCE [LARGE SCALE GENOMIC DNA]</scope>
    <source>
        <strain evidence="2 3">DPMB0001</strain>
    </source>
</reference>
<dbReference type="Proteomes" id="UP000727490">
    <property type="component" value="Unassembled WGS sequence"/>
</dbReference>
<proteinExistence type="predicted"/>
<dbReference type="Pfam" id="PF05893">
    <property type="entry name" value="LuxC"/>
    <property type="match status" value="1"/>
</dbReference>
<evidence type="ECO:0000313" key="2">
    <source>
        <dbReference type="EMBL" id="MBW3466512.1"/>
    </source>
</evidence>
<dbReference type="InterPro" id="IPR008670">
    <property type="entry name" value="CoA_reduct_LuxC"/>
</dbReference>
<evidence type="ECO:0000313" key="3">
    <source>
        <dbReference type="Proteomes" id="UP000727490"/>
    </source>
</evidence>
<keyword evidence="1" id="KW-0521">NADP</keyword>
<dbReference type="EMBL" id="RPHB01000001">
    <property type="protein sequence ID" value="MBW3466512.1"/>
    <property type="molecule type" value="Genomic_DNA"/>
</dbReference>
<sequence>MYLEERISALAKLGDRIGALSDEEFDKLYRRIENNNSWFTYDNVKEAFSALKTILDQQALQEWVKPYGLEEVSERKDVGLMLAGNIPAVGFHDLLSVLISGHKASVKLSSTDTESIKWLVNELLYIEPRFSDQVSFEEMLKNKDAYIATGSDNSSRYFDYYFGKYPHVIRKNRTSVAVLNGDESEEDFKELAKDVFQYFGLGCRNVSKLFIPDKAVLQDFLPAIESFNPIANHHKYRNNYDYNKSIYLVNNEDHLDNGFLLLRESEELVSPISVLYYQKYSDTDTLTEELSKIEAKTQCIVSKGAWYPGSFPFGQAQCPALSDYADGVDTVSFLKGL</sequence>
<protein>
    <submittedName>
        <fullName evidence="2">Acyl-CoA reductase</fullName>
    </submittedName>
</protein>
<evidence type="ECO:0000256" key="1">
    <source>
        <dbReference type="ARBA" id="ARBA00022857"/>
    </source>
</evidence>
<name>A0A951MAT6_9BACT</name>